<dbReference type="AlphaFoldDB" id="A0A2P7QNK2"/>
<evidence type="ECO:0000256" key="1">
    <source>
        <dbReference type="SAM" id="SignalP"/>
    </source>
</evidence>
<keyword evidence="3" id="KW-1185">Reference proteome</keyword>
<protein>
    <submittedName>
        <fullName evidence="2">Uncharacterized protein</fullName>
    </submittedName>
</protein>
<evidence type="ECO:0000313" key="2">
    <source>
        <dbReference type="EMBL" id="PSJ39524.1"/>
    </source>
</evidence>
<accession>A0A2P7QNK2</accession>
<evidence type="ECO:0000313" key="3">
    <source>
        <dbReference type="Proteomes" id="UP000241167"/>
    </source>
</evidence>
<organism evidence="2 3">
    <name type="scientific">Allosphingosinicella deserti</name>
    <dbReference type="NCBI Taxonomy" id="2116704"/>
    <lineage>
        <taxon>Bacteria</taxon>
        <taxon>Pseudomonadati</taxon>
        <taxon>Pseudomonadota</taxon>
        <taxon>Alphaproteobacteria</taxon>
        <taxon>Sphingomonadales</taxon>
        <taxon>Sphingomonadaceae</taxon>
        <taxon>Allosphingosinicella</taxon>
    </lineage>
</organism>
<keyword evidence="1" id="KW-0732">Signal</keyword>
<proteinExistence type="predicted"/>
<comment type="caution">
    <text evidence="2">The sequence shown here is derived from an EMBL/GenBank/DDBJ whole genome shotgun (WGS) entry which is preliminary data.</text>
</comment>
<name>A0A2P7QNK2_9SPHN</name>
<feature type="signal peptide" evidence="1">
    <location>
        <begin position="1"/>
        <end position="17"/>
    </location>
</feature>
<feature type="chain" id="PRO_5015161053" evidence="1">
    <location>
        <begin position="18"/>
        <end position="273"/>
    </location>
</feature>
<gene>
    <name evidence="2" type="ORF">C7I55_13030</name>
</gene>
<dbReference type="Proteomes" id="UP000241167">
    <property type="component" value="Unassembled WGS sequence"/>
</dbReference>
<reference evidence="2 3" key="1">
    <citation type="submission" date="2018-03" db="EMBL/GenBank/DDBJ databases">
        <title>The draft genome of Sphingosinicella sp. GL-C-18.</title>
        <authorList>
            <person name="Liu L."/>
            <person name="Li L."/>
            <person name="Liang L."/>
            <person name="Zhang X."/>
            <person name="Wang T."/>
        </authorList>
    </citation>
    <scope>NUCLEOTIDE SEQUENCE [LARGE SCALE GENOMIC DNA]</scope>
    <source>
        <strain evidence="2 3">GL-C-18</strain>
    </source>
</reference>
<dbReference type="EMBL" id="PXYI01000004">
    <property type="protein sequence ID" value="PSJ39524.1"/>
    <property type="molecule type" value="Genomic_DNA"/>
</dbReference>
<sequence>MLLCLAVVFAAPLGAQGADIQAKLERAGRLASMANDAGLRGDRNAEIGFYQKSVKLLDEVVAANSNPSAEIVFGRREIQLSLGDAFLADKKPRLAVDVFGPMASEIAGPSASIPADRGTRLHLARALRGLWYSAFLAGDYARARATLPRLIAVGRAMQAEEPTNSYLTRRLAEDLQGETFFRWVLQDEAGSRETARETLALFRSLAEANPGSDEAMRSHFLWAYGAAELHGDDIALWREALVVGDQLVARRAMKAEHRPYLDAARARMEKAGG</sequence>